<dbReference type="SUPFAM" id="SSF51230">
    <property type="entry name" value="Single hybrid motif"/>
    <property type="match status" value="1"/>
</dbReference>
<dbReference type="PROSITE" id="PS50968">
    <property type="entry name" value="BIOTINYL_LIPOYL"/>
    <property type="match status" value="1"/>
</dbReference>
<dbReference type="PANTHER" id="PTHR43416:SF5">
    <property type="entry name" value="DIHYDROLIPOYLLYSINE-RESIDUE SUCCINYLTRANSFERASE COMPONENT OF 2-OXOGLUTARATE DEHYDROGENASE COMPLEX, MITOCHONDRIAL"/>
    <property type="match status" value="1"/>
</dbReference>
<dbReference type="PROSITE" id="PS51826">
    <property type="entry name" value="PSBD"/>
    <property type="match status" value="1"/>
</dbReference>
<dbReference type="CDD" id="cd06849">
    <property type="entry name" value="lipoyl_domain"/>
    <property type="match status" value="1"/>
</dbReference>
<dbReference type="InterPro" id="IPR001078">
    <property type="entry name" value="2-oxoacid_DH_actylTfrase"/>
</dbReference>
<evidence type="ECO:0000313" key="15">
    <source>
        <dbReference type="Proteomes" id="UP000000653"/>
    </source>
</evidence>
<dbReference type="Proteomes" id="UP000000653">
    <property type="component" value="Chromosome"/>
</dbReference>
<keyword evidence="8 11" id="KW-0450">Lipoyl</keyword>
<dbReference type="Gene3D" id="3.30.559.10">
    <property type="entry name" value="Chloramphenicol acetyltransferase-like domain"/>
    <property type="match status" value="1"/>
</dbReference>
<evidence type="ECO:0000256" key="5">
    <source>
        <dbReference type="ARBA" id="ARBA00019511"/>
    </source>
</evidence>
<evidence type="ECO:0000259" key="12">
    <source>
        <dbReference type="PROSITE" id="PS50968"/>
    </source>
</evidence>
<evidence type="ECO:0000256" key="6">
    <source>
        <dbReference type="ARBA" id="ARBA00022532"/>
    </source>
</evidence>
<dbReference type="Gene3D" id="2.40.50.100">
    <property type="match status" value="1"/>
</dbReference>
<dbReference type="SUPFAM" id="SSF52777">
    <property type="entry name" value="CoA-dependent acyltransferases"/>
    <property type="match status" value="1"/>
</dbReference>
<dbReference type="InterPro" id="IPR000089">
    <property type="entry name" value="Biotin_lipoyl"/>
</dbReference>
<comment type="pathway">
    <text evidence="2 11">Amino-acid degradation; L-lysine degradation via saccharopine pathway; glutaryl-CoA from L-lysine: step 6/6.</text>
</comment>
<dbReference type="GO" id="GO:0033512">
    <property type="term" value="P:L-lysine catabolic process to acetyl-CoA via saccharopine"/>
    <property type="evidence" value="ECO:0007669"/>
    <property type="project" value="UniProtKB-UniRule"/>
</dbReference>
<evidence type="ECO:0000313" key="14">
    <source>
        <dbReference type="EMBL" id="ABJ10767.1"/>
    </source>
</evidence>
<dbReference type="InterPro" id="IPR006255">
    <property type="entry name" value="SucB"/>
</dbReference>
<proteinExistence type="inferred from homology"/>
<sequence length="409" mass="42904">MAIEIKAPTFPESVADGTVATWHKKPGEAVKRDELIVDIETDKVVIEVLAEADGVLAEIIKNEGDTVLSNELLGKLNEGGAAAPAAPAAAAPAAAPAAQAAAPAAAGGDDAILSPAARKLAEEAGIDPNSIAGTGKGGRVTKEDVVAAVEAKKNAPAALAKPAAPAAEAPIFAAGDRVEKRVPMTRLRAKVAERLVEAQSAMAMLTTFNEVNMKPIMDLRSKYKDLFEKKHNGVRLGFMSFFVKAATEALKRFPGVNASIDGNDIVYHGYQDIGVAVSSDRGLVVPVLRNAEFMSLAEIEGGIANFGKKAKEGKLTIEDMTGGTFTISNGGVFGSLLSTPIVNPPQTAILGMHKIQERPMAVNGQVVILPMMYLALSYDHRLIDGKEAVSFLVAIKDLLEDPARLLLDV</sequence>
<comment type="cofactor">
    <cofactor evidence="11">
        <name>(R)-lipoate</name>
        <dbReference type="ChEBI" id="CHEBI:83088"/>
    </cofactor>
    <text evidence="11">Binds 1 lipoyl cofactor covalently.</text>
</comment>
<dbReference type="InterPro" id="IPR023213">
    <property type="entry name" value="CAT-like_dom_sf"/>
</dbReference>
<dbReference type="HOGENOM" id="CLU_016733_0_0_6"/>
<feature type="domain" description="Peripheral subunit-binding (PSBD)" evidence="13">
    <location>
        <begin position="112"/>
        <end position="149"/>
    </location>
</feature>
<dbReference type="NCBIfam" id="TIGR01347">
    <property type="entry name" value="sucB"/>
    <property type="match status" value="1"/>
</dbReference>
<dbReference type="PANTHER" id="PTHR43416">
    <property type="entry name" value="DIHYDROLIPOYLLYSINE-RESIDUE SUCCINYLTRANSFERASE COMPONENT OF 2-OXOGLUTARATE DEHYDROGENASE COMPLEX, MITOCHONDRIAL-RELATED"/>
    <property type="match status" value="1"/>
</dbReference>
<dbReference type="InterPro" id="IPR003016">
    <property type="entry name" value="2-oxoA_DH_lipoyl-BS"/>
</dbReference>
<dbReference type="GO" id="GO:0045252">
    <property type="term" value="C:oxoglutarate dehydrogenase complex"/>
    <property type="evidence" value="ECO:0007669"/>
    <property type="project" value="UniProtKB-UniRule"/>
</dbReference>
<dbReference type="UniPathway" id="UPA00868">
    <property type="reaction ID" value="UER00840"/>
</dbReference>
<dbReference type="GO" id="GO:0005829">
    <property type="term" value="C:cytosol"/>
    <property type="evidence" value="ECO:0007669"/>
    <property type="project" value="TreeGrafter"/>
</dbReference>
<evidence type="ECO:0000256" key="2">
    <source>
        <dbReference type="ARBA" id="ARBA00005145"/>
    </source>
</evidence>
<dbReference type="FunFam" id="3.30.559.10:FF:000007">
    <property type="entry name" value="Dihydrolipoamide acetyltransferase component of pyruvate dehydrogenase complex"/>
    <property type="match status" value="1"/>
</dbReference>
<protein>
    <recommendedName>
        <fullName evidence="5 11">Dihydrolipoyllysine-residue succinyltransferase component of 2-oxoglutarate dehydrogenase complex</fullName>
        <ecNumber evidence="4 11">2.3.1.61</ecNumber>
    </recommendedName>
    <alternativeName>
        <fullName evidence="11">2-oxoglutarate dehydrogenase complex component E2</fullName>
    </alternativeName>
</protein>
<dbReference type="PROSITE" id="PS00189">
    <property type="entry name" value="LIPOYL"/>
    <property type="match status" value="1"/>
</dbReference>
<keyword evidence="6 11" id="KW-0816">Tricarboxylic acid cycle</keyword>
<dbReference type="InterPro" id="IPR050537">
    <property type="entry name" value="2-oxoacid_dehydrogenase"/>
</dbReference>
<dbReference type="SUPFAM" id="SSF47005">
    <property type="entry name" value="Peripheral subunit-binding domain of 2-oxo acid dehydrogenase complex"/>
    <property type="match status" value="1"/>
</dbReference>
<dbReference type="InterPro" id="IPR036625">
    <property type="entry name" value="E3-bd_dom_sf"/>
</dbReference>
<dbReference type="EC" id="2.3.1.61" evidence="4 11"/>
<evidence type="ECO:0000259" key="13">
    <source>
        <dbReference type="PROSITE" id="PS51826"/>
    </source>
</evidence>
<dbReference type="Pfam" id="PF00198">
    <property type="entry name" value="2-oxoacid_dh"/>
    <property type="match status" value="1"/>
</dbReference>
<gene>
    <name evidence="14" type="primary">sucB</name>
    <name evidence="14" type="ordered locus">PA14_44000</name>
</gene>
<dbReference type="InterPro" id="IPR004167">
    <property type="entry name" value="PSBD"/>
</dbReference>
<dbReference type="EMBL" id="CP000438">
    <property type="protein sequence ID" value="ABJ10767.1"/>
    <property type="molecule type" value="Genomic_DNA"/>
</dbReference>
<comment type="catalytic activity">
    <reaction evidence="10 11">
        <text>N(6)-[(R)-dihydrolipoyl]-L-lysyl-[protein] + succinyl-CoA = N(6)-[(R)-S(8)-succinyldihydrolipoyl]-L-lysyl-[protein] + CoA</text>
        <dbReference type="Rhea" id="RHEA:15213"/>
        <dbReference type="Rhea" id="RHEA-COMP:10475"/>
        <dbReference type="Rhea" id="RHEA-COMP:20092"/>
        <dbReference type="ChEBI" id="CHEBI:57287"/>
        <dbReference type="ChEBI" id="CHEBI:57292"/>
        <dbReference type="ChEBI" id="CHEBI:83100"/>
        <dbReference type="ChEBI" id="CHEBI:83120"/>
        <dbReference type="EC" id="2.3.1.61"/>
    </reaction>
</comment>
<comment type="function">
    <text evidence="1 11">E2 component of the 2-oxoglutarate dehydrogenase (OGDH) complex which catalyzes the second step in the conversion of 2-oxoglutarate to succinyl-CoA and CO(2).</text>
</comment>
<dbReference type="NCBIfam" id="NF004309">
    <property type="entry name" value="PRK05704.1"/>
    <property type="match status" value="1"/>
</dbReference>
<dbReference type="BioCyc" id="PAER208963:G1G74-3688-MONOMER"/>
<dbReference type="RefSeq" id="WP_011666712.1">
    <property type="nucleotide sequence ID" value="NC_008463.1"/>
</dbReference>
<dbReference type="Pfam" id="PF02817">
    <property type="entry name" value="E3_binding"/>
    <property type="match status" value="1"/>
</dbReference>
<accession>A0A0H2Z8W8</accession>
<keyword evidence="9 11" id="KW-0012">Acyltransferase</keyword>
<comment type="similarity">
    <text evidence="3 11">Belongs to the 2-oxoacid dehydrogenase family.</text>
</comment>
<dbReference type="KEGG" id="pau:PA14_44000"/>
<evidence type="ECO:0000256" key="8">
    <source>
        <dbReference type="ARBA" id="ARBA00022823"/>
    </source>
</evidence>
<evidence type="ECO:0000256" key="10">
    <source>
        <dbReference type="ARBA" id="ARBA00052761"/>
    </source>
</evidence>
<organism evidence="14 15">
    <name type="scientific">Pseudomonas aeruginosa (strain UCBPP-PA14)</name>
    <dbReference type="NCBI Taxonomy" id="208963"/>
    <lineage>
        <taxon>Bacteria</taxon>
        <taxon>Pseudomonadati</taxon>
        <taxon>Pseudomonadota</taxon>
        <taxon>Gammaproteobacteria</taxon>
        <taxon>Pseudomonadales</taxon>
        <taxon>Pseudomonadaceae</taxon>
        <taxon>Pseudomonas</taxon>
    </lineage>
</organism>
<feature type="domain" description="Lipoyl-binding" evidence="12">
    <location>
        <begin position="2"/>
        <end position="77"/>
    </location>
</feature>
<evidence type="ECO:0000256" key="4">
    <source>
        <dbReference type="ARBA" id="ARBA00012945"/>
    </source>
</evidence>
<dbReference type="InterPro" id="IPR011053">
    <property type="entry name" value="Single_hybrid_motif"/>
</dbReference>
<evidence type="ECO:0000256" key="3">
    <source>
        <dbReference type="ARBA" id="ARBA00007317"/>
    </source>
</evidence>
<dbReference type="GO" id="GO:0004149">
    <property type="term" value="F:dihydrolipoyllysine-residue succinyltransferase activity"/>
    <property type="evidence" value="ECO:0007669"/>
    <property type="project" value="UniProtKB-UniRule"/>
</dbReference>
<evidence type="ECO:0000256" key="9">
    <source>
        <dbReference type="ARBA" id="ARBA00023315"/>
    </source>
</evidence>
<evidence type="ECO:0000256" key="7">
    <source>
        <dbReference type="ARBA" id="ARBA00022679"/>
    </source>
</evidence>
<dbReference type="AlphaFoldDB" id="A0A0H2Z8W8"/>
<dbReference type="GO" id="GO:0006099">
    <property type="term" value="P:tricarboxylic acid cycle"/>
    <property type="evidence" value="ECO:0007669"/>
    <property type="project" value="UniProtKB-UniRule"/>
</dbReference>
<evidence type="ECO:0000256" key="11">
    <source>
        <dbReference type="RuleBase" id="RU361138"/>
    </source>
</evidence>
<evidence type="ECO:0000256" key="1">
    <source>
        <dbReference type="ARBA" id="ARBA00004052"/>
    </source>
</evidence>
<keyword evidence="7 11" id="KW-0808">Transferase</keyword>
<dbReference type="Gene3D" id="4.10.320.10">
    <property type="entry name" value="E3-binding domain"/>
    <property type="match status" value="1"/>
</dbReference>
<dbReference type="Pfam" id="PF00364">
    <property type="entry name" value="Biotin_lipoyl"/>
    <property type="match status" value="1"/>
</dbReference>
<reference evidence="14 15" key="1">
    <citation type="journal article" date="2006" name="Genome Biol.">
        <title>Genomic analysis reveals that Pseudomonas aeruginosa virulence is combinatorial.</title>
        <authorList>
            <person name="Lee D.G."/>
            <person name="Urbach J.M."/>
            <person name="Wu G."/>
            <person name="Liberati N.T."/>
            <person name="Feinbaum R.L."/>
            <person name="Miyata S."/>
            <person name="Diggins L.T."/>
            <person name="He J."/>
            <person name="Saucier M."/>
            <person name="Deziel E."/>
            <person name="Friedman L."/>
            <person name="Li L."/>
            <person name="Grills G."/>
            <person name="Montgomery K."/>
            <person name="Kucherlapati R."/>
            <person name="Rahme L.G."/>
            <person name="Ausubel F.M."/>
        </authorList>
    </citation>
    <scope>NUCLEOTIDE SEQUENCE [LARGE SCALE GENOMIC DNA]</scope>
    <source>
        <strain evidence="14 15">UCBPP-PA14</strain>
    </source>
</reference>
<name>A0A0H2Z8W8_PSEAB</name>